<dbReference type="GeneID" id="93585219"/>
<name>A0A437ABU2_ARTFL</name>
<dbReference type="RefSeq" id="XP_067494277.1">
    <property type="nucleotide sequence ID" value="XM_067631763.1"/>
</dbReference>
<dbReference type="OrthoDB" id="341259at2759"/>
<feature type="compositionally biased region" description="Acidic residues" evidence="2">
    <location>
        <begin position="309"/>
        <end position="319"/>
    </location>
</feature>
<dbReference type="AlphaFoldDB" id="A0A437ABU2"/>
<evidence type="ECO:0000313" key="4">
    <source>
        <dbReference type="EMBL" id="RVD88733.1"/>
    </source>
</evidence>
<sequence length="347" mass="39876">MFKSNRDITDLKDPVLRNLANEEKERLNAEFLENKKWLDPLQDIHFELNSNRSKRQKGTCGWIFDQEEYQQWYNSTQSSLLWVYGNAGSGKSVLMSAIVDGILEDIDKRTPDLARLVAITSYIVVDALDECDDREKTNLISLLQQIAESSPRIKVIATSRQEPDIVTLLSHGPKISFEEQKNIKDVKVYVKKELKKATILKEKERTDAHKAIVKRAAGMFRYAALAIQSLQQPWARPLSKHLKNLPDQMAEFYQRSLDQMESQQKEDFSNVFLDAVEEEKDKLLISEIEDEEDSADDDDGNSDENKGEDGDEDSDEEGDGDKPGLVGWEYKNHSRSNLNLYTEKHFK</sequence>
<evidence type="ECO:0000256" key="1">
    <source>
        <dbReference type="ARBA" id="ARBA00022737"/>
    </source>
</evidence>
<reference evidence="4 5" key="1">
    <citation type="submission" date="2019-01" db="EMBL/GenBank/DDBJ databases">
        <title>Intercellular communication is required for trap formation in the nematode-trapping fungus Duddingtonia flagrans.</title>
        <authorList>
            <person name="Youssar L."/>
            <person name="Wernet V."/>
            <person name="Hensel N."/>
            <person name="Hildebrandt H.-G."/>
            <person name="Fischer R."/>
        </authorList>
    </citation>
    <scope>NUCLEOTIDE SEQUENCE [LARGE SCALE GENOMIC DNA]</scope>
    <source>
        <strain evidence="4 5">CBS H-5679</strain>
    </source>
</reference>
<dbReference type="Pfam" id="PF24883">
    <property type="entry name" value="NPHP3_N"/>
    <property type="match status" value="2"/>
</dbReference>
<comment type="caution">
    <text evidence="4">The sequence shown here is derived from an EMBL/GenBank/DDBJ whole genome shotgun (WGS) entry which is preliminary data.</text>
</comment>
<evidence type="ECO:0000256" key="2">
    <source>
        <dbReference type="SAM" id="MobiDB-lite"/>
    </source>
</evidence>
<organism evidence="4 5">
    <name type="scientific">Arthrobotrys flagrans</name>
    <name type="common">Nematode-trapping fungus</name>
    <name type="synonym">Trichothecium flagrans</name>
    <dbReference type="NCBI Taxonomy" id="97331"/>
    <lineage>
        <taxon>Eukaryota</taxon>
        <taxon>Fungi</taxon>
        <taxon>Dikarya</taxon>
        <taxon>Ascomycota</taxon>
        <taxon>Pezizomycotina</taxon>
        <taxon>Orbiliomycetes</taxon>
        <taxon>Orbiliales</taxon>
        <taxon>Orbiliaceae</taxon>
        <taxon>Arthrobotrys</taxon>
    </lineage>
</organism>
<accession>A0A437ABU2</accession>
<dbReference type="PANTHER" id="PTHR10039:SF16">
    <property type="entry name" value="GPI INOSITOL-DEACYLASE"/>
    <property type="match status" value="1"/>
</dbReference>
<dbReference type="PANTHER" id="PTHR10039">
    <property type="entry name" value="AMELOGENIN"/>
    <property type="match status" value="1"/>
</dbReference>
<feature type="domain" description="Nephrocystin 3-like N-terminal" evidence="3">
    <location>
        <begin position="58"/>
        <end position="102"/>
    </location>
</feature>
<keyword evidence="1" id="KW-0677">Repeat</keyword>
<keyword evidence="5" id="KW-1185">Reference proteome</keyword>
<dbReference type="InterPro" id="IPR027417">
    <property type="entry name" value="P-loop_NTPase"/>
</dbReference>
<feature type="region of interest" description="Disordered" evidence="2">
    <location>
        <begin position="286"/>
        <end position="329"/>
    </location>
</feature>
<dbReference type="VEuPathDB" id="FungiDB:DFL_002908"/>
<gene>
    <name evidence="4" type="ORF">DFL_002908</name>
</gene>
<dbReference type="STRING" id="97331.A0A437ABU2"/>
<dbReference type="SUPFAM" id="SSF52540">
    <property type="entry name" value="P-loop containing nucleoside triphosphate hydrolases"/>
    <property type="match status" value="1"/>
</dbReference>
<feature type="domain" description="Nephrocystin 3-like N-terminal" evidence="3">
    <location>
        <begin position="121"/>
        <end position="160"/>
    </location>
</feature>
<dbReference type="InterPro" id="IPR056884">
    <property type="entry name" value="NPHP3-like_N"/>
</dbReference>
<proteinExistence type="predicted"/>
<feature type="compositionally biased region" description="Acidic residues" evidence="2">
    <location>
        <begin position="287"/>
        <end position="302"/>
    </location>
</feature>
<dbReference type="Gene3D" id="3.40.50.300">
    <property type="entry name" value="P-loop containing nucleotide triphosphate hydrolases"/>
    <property type="match status" value="1"/>
</dbReference>
<dbReference type="Proteomes" id="UP000283090">
    <property type="component" value="Unassembled WGS sequence"/>
</dbReference>
<dbReference type="EMBL" id="SAEB01000003">
    <property type="protein sequence ID" value="RVD88733.1"/>
    <property type="molecule type" value="Genomic_DNA"/>
</dbReference>
<protein>
    <recommendedName>
        <fullName evidence="3">Nephrocystin 3-like N-terminal domain-containing protein</fullName>
    </recommendedName>
</protein>
<evidence type="ECO:0000313" key="5">
    <source>
        <dbReference type="Proteomes" id="UP000283090"/>
    </source>
</evidence>
<evidence type="ECO:0000259" key="3">
    <source>
        <dbReference type="Pfam" id="PF24883"/>
    </source>
</evidence>